<dbReference type="Proteomes" id="UP000187609">
    <property type="component" value="Unassembled WGS sequence"/>
</dbReference>
<name>A0A1J6IJI8_NICAT</name>
<reference evidence="1" key="1">
    <citation type="submission" date="2016-11" db="EMBL/GenBank/DDBJ databases">
        <title>The genome of Nicotiana attenuata.</title>
        <authorList>
            <person name="Xu S."/>
            <person name="Brockmoeller T."/>
            <person name="Gaquerel E."/>
            <person name="Navarro A."/>
            <person name="Kuhl H."/>
            <person name="Gase K."/>
            <person name="Ling Z."/>
            <person name="Zhou W."/>
            <person name="Kreitzer C."/>
            <person name="Stanke M."/>
            <person name="Tang H."/>
            <person name="Lyons E."/>
            <person name="Pandey P."/>
            <person name="Pandey S.P."/>
            <person name="Timmermann B."/>
            <person name="Baldwin I.T."/>
        </authorList>
    </citation>
    <scope>NUCLEOTIDE SEQUENCE [LARGE SCALE GENOMIC DNA]</scope>
    <source>
        <strain evidence="1">UT</strain>
    </source>
</reference>
<dbReference type="AlphaFoldDB" id="A0A1J6IJI8"/>
<dbReference type="OMA" id="CSIMHIS"/>
<evidence type="ECO:0000313" key="2">
    <source>
        <dbReference type="Proteomes" id="UP000187609"/>
    </source>
</evidence>
<keyword evidence="2" id="KW-1185">Reference proteome</keyword>
<dbReference type="STRING" id="49451.A0A1J6IJI8"/>
<proteinExistence type="predicted"/>
<dbReference type="EMBL" id="MJEQ01037190">
    <property type="protein sequence ID" value="OIS99042.1"/>
    <property type="molecule type" value="Genomic_DNA"/>
</dbReference>
<comment type="caution">
    <text evidence="1">The sequence shown here is derived from an EMBL/GenBank/DDBJ whole genome shotgun (WGS) entry which is preliminary data.</text>
</comment>
<protein>
    <submittedName>
        <fullName evidence="1">Vesicle-fusing atpase</fullName>
    </submittedName>
</protein>
<dbReference type="InterPro" id="IPR009010">
    <property type="entry name" value="Asp_de-COase-like_dom_sf"/>
</dbReference>
<dbReference type="SUPFAM" id="SSF50692">
    <property type="entry name" value="ADC-like"/>
    <property type="match status" value="1"/>
</dbReference>
<dbReference type="Gene3D" id="2.40.40.20">
    <property type="match status" value="1"/>
</dbReference>
<sequence length="73" mass="7840">MAGRFGSGASTMIVTNTPAKDLAYTNCAYCSPADLRNFLVPGSKLAYGLIADAFVLTLAYPFKFHSLLFLNSN</sequence>
<accession>A0A1J6IJI8</accession>
<evidence type="ECO:0000313" key="1">
    <source>
        <dbReference type="EMBL" id="OIS99042.1"/>
    </source>
</evidence>
<gene>
    <name evidence="1" type="primary">NSF_3</name>
    <name evidence="1" type="ORF">A4A49_21882</name>
</gene>
<organism evidence="1 2">
    <name type="scientific">Nicotiana attenuata</name>
    <name type="common">Coyote tobacco</name>
    <dbReference type="NCBI Taxonomy" id="49451"/>
    <lineage>
        <taxon>Eukaryota</taxon>
        <taxon>Viridiplantae</taxon>
        <taxon>Streptophyta</taxon>
        <taxon>Embryophyta</taxon>
        <taxon>Tracheophyta</taxon>
        <taxon>Spermatophyta</taxon>
        <taxon>Magnoliopsida</taxon>
        <taxon>eudicotyledons</taxon>
        <taxon>Gunneridae</taxon>
        <taxon>Pentapetalae</taxon>
        <taxon>asterids</taxon>
        <taxon>lamiids</taxon>
        <taxon>Solanales</taxon>
        <taxon>Solanaceae</taxon>
        <taxon>Nicotianoideae</taxon>
        <taxon>Nicotianeae</taxon>
        <taxon>Nicotiana</taxon>
    </lineage>
</organism>
<dbReference type="Gramene" id="OIS99042">
    <property type="protein sequence ID" value="OIS99042"/>
    <property type="gene ID" value="A4A49_21882"/>
</dbReference>